<dbReference type="Ensembl" id="ENSUAMT00000015714.1">
    <property type="protein sequence ID" value="ENSUAMP00000014001.1"/>
    <property type="gene ID" value="ENSUAMG00000011250.1"/>
</dbReference>
<dbReference type="GO" id="GO:0016020">
    <property type="term" value="C:membrane"/>
    <property type="evidence" value="ECO:0007669"/>
    <property type="project" value="InterPro"/>
</dbReference>
<evidence type="ECO:0000256" key="3">
    <source>
        <dbReference type="SAM" id="Phobius"/>
    </source>
</evidence>
<keyword evidence="5" id="KW-1185">Reference proteome</keyword>
<protein>
    <submittedName>
        <fullName evidence="4">Uncharacterized protein</fullName>
    </submittedName>
</protein>
<evidence type="ECO:0000256" key="1">
    <source>
        <dbReference type="ARBA" id="ARBA00010199"/>
    </source>
</evidence>
<dbReference type="InterPro" id="IPR002528">
    <property type="entry name" value="MATE_fam"/>
</dbReference>
<dbReference type="PANTHER" id="PTHR11206">
    <property type="entry name" value="MULTIDRUG RESISTANCE PROTEIN"/>
    <property type="match status" value="1"/>
</dbReference>
<name>A0A452R634_URSAM</name>
<feature type="transmembrane region" description="Helical" evidence="3">
    <location>
        <begin position="119"/>
        <end position="138"/>
    </location>
</feature>
<evidence type="ECO:0000313" key="4">
    <source>
        <dbReference type="Ensembl" id="ENSUAMP00000014001.1"/>
    </source>
</evidence>
<feature type="region of interest" description="Disordered" evidence="2">
    <location>
        <begin position="215"/>
        <end position="237"/>
    </location>
</feature>
<comment type="similarity">
    <text evidence="1">Belongs to the multi antimicrobial extrusion (MATE) (TC 2.A.66.1) family.</text>
</comment>
<proteinExistence type="inferred from homology"/>
<dbReference type="GO" id="GO:0015297">
    <property type="term" value="F:antiporter activity"/>
    <property type="evidence" value="ECO:0007669"/>
    <property type="project" value="InterPro"/>
</dbReference>
<dbReference type="Pfam" id="PF01554">
    <property type="entry name" value="MatE"/>
    <property type="match status" value="1"/>
</dbReference>
<reference evidence="4" key="2">
    <citation type="submission" date="2025-08" db="UniProtKB">
        <authorList>
            <consortium name="Ensembl"/>
        </authorList>
    </citation>
    <scope>IDENTIFICATION</scope>
</reference>
<dbReference type="STRING" id="9643.ENSUAMP00000014001"/>
<keyword evidence="3" id="KW-1133">Transmembrane helix</keyword>
<accession>A0A452R634</accession>
<dbReference type="GO" id="GO:0042910">
    <property type="term" value="F:xenobiotic transmembrane transporter activity"/>
    <property type="evidence" value="ECO:0007669"/>
    <property type="project" value="InterPro"/>
</dbReference>
<organism evidence="4 5">
    <name type="scientific">Ursus americanus</name>
    <name type="common">American black bear</name>
    <name type="synonym">Euarctos americanus</name>
    <dbReference type="NCBI Taxonomy" id="9643"/>
    <lineage>
        <taxon>Eukaryota</taxon>
        <taxon>Metazoa</taxon>
        <taxon>Chordata</taxon>
        <taxon>Craniata</taxon>
        <taxon>Vertebrata</taxon>
        <taxon>Euteleostomi</taxon>
        <taxon>Mammalia</taxon>
        <taxon>Eutheria</taxon>
        <taxon>Laurasiatheria</taxon>
        <taxon>Carnivora</taxon>
        <taxon>Caniformia</taxon>
        <taxon>Ursidae</taxon>
        <taxon>Ursus</taxon>
    </lineage>
</organism>
<dbReference type="AlphaFoldDB" id="A0A452R634"/>
<dbReference type="Proteomes" id="UP000291022">
    <property type="component" value="Unassembled WGS sequence"/>
</dbReference>
<evidence type="ECO:0000313" key="5">
    <source>
        <dbReference type="Proteomes" id="UP000291022"/>
    </source>
</evidence>
<keyword evidence="3" id="KW-0472">Membrane</keyword>
<dbReference type="GeneTree" id="ENSGT00940000163062"/>
<sequence>MIHVVSSVFCGHLGKLELASVTLSVAVSIAGPVLGMLSLPRTPPSRRHSMRADSCIHSWAWGGGLAQWHIVGVWGKKGVSGSAAHQGSCWVASPRHRVPPWVPLLHPPTLDKPRVLSRVRLQFVNVCGVSIGLGLSSACDTLMSQSFGSPNKKHVGVILQRGTLVLLLCCFPCWALFLNTQQILLLFRQDPAVSRCQRSQVQLLGKEGSRMPFFSGPLPSWRAAPAATSRGQTRGQS</sequence>
<reference evidence="5" key="1">
    <citation type="submission" date="2016-06" db="EMBL/GenBank/DDBJ databases">
        <title>De novo assembly and RNA-Seq shows season-dependent expression and editing in black bear kidneys.</title>
        <authorList>
            <person name="Korstanje R."/>
            <person name="Srivastava A."/>
            <person name="Sarsani V.K."/>
            <person name="Sheehan S.M."/>
            <person name="Seger R.L."/>
            <person name="Barter M.E."/>
            <person name="Lindqvist C."/>
            <person name="Brody L.C."/>
            <person name="Mullikin J.C."/>
        </authorList>
    </citation>
    <scope>NUCLEOTIDE SEQUENCE [LARGE SCALE GENOMIC DNA]</scope>
</reference>
<keyword evidence="3" id="KW-0812">Transmembrane</keyword>
<feature type="transmembrane region" description="Helical" evidence="3">
    <location>
        <begin position="158"/>
        <end position="178"/>
    </location>
</feature>
<reference evidence="4" key="3">
    <citation type="submission" date="2025-09" db="UniProtKB">
        <authorList>
            <consortium name="Ensembl"/>
        </authorList>
    </citation>
    <scope>IDENTIFICATION</scope>
</reference>
<feature type="transmembrane region" description="Helical" evidence="3">
    <location>
        <begin position="18"/>
        <end position="39"/>
    </location>
</feature>
<evidence type="ECO:0000256" key="2">
    <source>
        <dbReference type="SAM" id="MobiDB-lite"/>
    </source>
</evidence>